<dbReference type="Proteomes" id="UP000198553">
    <property type="component" value="Unassembled WGS sequence"/>
</dbReference>
<dbReference type="STRING" id="930146.SAMN05192533_10642"/>
<evidence type="ECO:0008006" key="3">
    <source>
        <dbReference type="Google" id="ProtNLM"/>
    </source>
</evidence>
<dbReference type="OrthoDB" id="2964978at2"/>
<protein>
    <recommendedName>
        <fullName evidence="3">Group-specific protein</fullName>
    </recommendedName>
</protein>
<reference evidence="2" key="1">
    <citation type="submission" date="2016-10" db="EMBL/GenBank/DDBJ databases">
        <authorList>
            <person name="Varghese N."/>
            <person name="Submissions S."/>
        </authorList>
    </citation>
    <scope>NUCLEOTIDE SEQUENCE [LARGE SCALE GENOMIC DNA]</scope>
    <source>
        <strain evidence="2">B48,IBRC-M 10115,DSM 25386,CECT 8001</strain>
    </source>
</reference>
<organism evidence="1 2">
    <name type="scientific">Mesobacillus persicus</name>
    <dbReference type="NCBI Taxonomy" id="930146"/>
    <lineage>
        <taxon>Bacteria</taxon>
        <taxon>Bacillati</taxon>
        <taxon>Bacillota</taxon>
        <taxon>Bacilli</taxon>
        <taxon>Bacillales</taxon>
        <taxon>Bacillaceae</taxon>
        <taxon>Mesobacillus</taxon>
    </lineage>
</organism>
<dbReference type="RefSeq" id="WP_090744387.1">
    <property type="nucleotide sequence ID" value="NZ_FOBW01000006.1"/>
</dbReference>
<dbReference type="EMBL" id="FOBW01000006">
    <property type="protein sequence ID" value="SEM82313.1"/>
    <property type="molecule type" value="Genomic_DNA"/>
</dbReference>
<evidence type="ECO:0000313" key="1">
    <source>
        <dbReference type="EMBL" id="SEM82313.1"/>
    </source>
</evidence>
<name>A0A1H8BHK3_9BACI</name>
<gene>
    <name evidence="1" type="ORF">SAMN05192533_10642</name>
</gene>
<proteinExistence type="predicted"/>
<evidence type="ECO:0000313" key="2">
    <source>
        <dbReference type="Proteomes" id="UP000198553"/>
    </source>
</evidence>
<dbReference type="AlphaFoldDB" id="A0A1H8BHK3"/>
<sequence length="179" mass="20651">MFDPTAFDNMKVVVEGAIYDRDLDGELLVTSRNDVVNLATLSRTFDMSFSLRHQDSKRICAKLTIEAGLQNLAAELLKTEEALKLTGCVVTVEFHLKHYYKDKSFLGIQEALESIWGTDRKIKQLVHLNPLKREEQIVNIVSVQFNRLILEEQVDDLIEMIDYLILSLKELEQYIFNSK</sequence>
<keyword evidence="2" id="KW-1185">Reference proteome</keyword>
<accession>A0A1H8BHK3</accession>